<dbReference type="PANTHER" id="PTHR24159">
    <property type="match status" value="1"/>
</dbReference>
<dbReference type="Gene3D" id="1.25.40.20">
    <property type="entry name" value="Ankyrin repeat-containing domain"/>
    <property type="match status" value="1"/>
</dbReference>
<dbReference type="VEuPathDB" id="TrichDB:TVAGG3_0783640"/>
<dbReference type="KEGG" id="tva:4756149"/>
<dbReference type="InterPro" id="IPR020683">
    <property type="entry name" value="DUF3447"/>
</dbReference>
<reference evidence="2" key="2">
    <citation type="journal article" date="2007" name="Science">
        <title>Draft genome sequence of the sexually transmitted pathogen Trichomonas vaginalis.</title>
        <authorList>
            <person name="Carlton J.M."/>
            <person name="Hirt R.P."/>
            <person name="Silva J.C."/>
            <person name="Delcher A.L."/>
            <person name="Schatz M."/>
            <person name="Zhao Q."/>
            <person name="Wortman J.R."/>
            <person name="Bidwell S.L."/>
            <person name="Alsmark U.C.M."/>
            <person name="Besteiro S."/>
            <person name="Sicheritz-Ponten T."/>
            <person name="Noel C.J."/>
            <person name="Dacks J.B."/>
            <person name="Foster P.G."/>
            <person name="Simillion C."/>
            <person name="Van de Peer Y."/>
            <person name="Miranda-Saavedra D."/>
            <person name="Barton G.J."/>
            <person name="Westrop G.D."/>
            <person name="Mueller S."/>
            <person name="Dessi D."/>
            <person name="Fiori P.L."/>
            <person name="Ren Q."/>
            <person name="Paulsen I."/>
            <person name="Zhang H."/>
            <person name="Bastida-Corcuera F.D."/>
            <person name="Simoes-Barbosa A."/>
            <person name="Brown M.T."/>
            <person name="Hayes R.D."/>
            <person name="Mukherjee M."/>
            <person name="Okumura C.Y."/>
            <person name="Schneider R."/>
            <person name="Smith A.J."/>
            <person name="Vanacova S."/>
            <person name="Villalvazo M."/>
            <person name="Haas B.J."/>
            <person name="Pertea M."/>
            <person name="Feldblyum T.V."/>
            <person name="Utterback T.R."/>
            <person name="Shu C.L."/>
            <person name="Osoegawa K."/>
            <person name="de Jong P.J."/>
            <person name="Hrdy I."/>
            <person name="Horvathova L."/>
            <person name="Zubacova Z."/>
            <person name="Dolezal P."/>
            <person name="Malik S.B."/>
            <person name="Logsdon J.M. Jr."/>
            <person name="Henze K."/>
            <person name="Gupta A."/>
            <person name="Wang C.C."/>
            <person name="Dunne R.L."/>
            <person name="Upcroft J.A."/>
            <person name="Upcroft P."/>
            <person name="White O."/>
            <person name="Salzberg S.L."/>
            <person name="Tang P."/>
            <person name="Chiu C.-H."/>
            <person name="Lee Y.-S."/>
            <person name="Embley T.M."/>
            <person name="Coombs G.H."/>
            <person name="Mottram J.C."/>
            <person name="Tachezy J."/>
            <person name="Fraser-Liggett C.M."/>
            <person name="Johnson P.J."/>
        </authorList>
    </citation>
    <scope>NUCLEOTIDE SEQUENCE [LARGE SCALE GENOMIC DNA]</scope>
    <source>
        <strain evidence="2">G3</strain>
    </source>
</reference>
<dbReference type="InterPro" id="IPR036770">
    <property type="entry name" value="Ankyrin_rpt-contain_sf"/>
</dbReference>
<protein>
    <recommendedName>
        <fullName evidence="1">DUF3447 domain-containing protein</fullName>
    </recommendedName>
</protein>
<dbReference type="Proteomes" id="UP000001542">
    <property type="component" value="Unassembled WGS sequence"/>
</dbReference>
<dbReference type="InParanoid" id="A2F9R0"/>
<evidence type="ECO:0000313" key="2">
    <source>
        <dbReference type="EMBL" id="EAX98352.1"/>
    </source>
</evidence>
<dbReference type="RefSeq" id="XP_001311282.1">
    <property type="nucleotide sequence ID" value="XM_001311281.1"/>
</dbReference>
<dbReference type="VEuPathDB" id="TrichDB:TVAG_158120"/>
<evidence type="ECO:0000313" key="3">
    <source>
        <dbReference type="Proteomes" id="UP000001542"/>
    </source>
</evidence>
<organism evidence="2 3">
    <name type="scientific">Trichomonas vaginalis (strain ATCC PRA-98 / G3)</name>
    <dbReference type="NCBI Taxonomy" id="412133"/>
    <lineage>
        <taxon>Eukaryota</taxon>
        <taxon>Metamonada</taxon>
        <taxon>Parabasalia</taxon>
        <taxon>Trichomonadida</taxon>
        <taxon>Trichomonadidae</taxon>
        <taxon>Trichomonas</taxon>
    </lineage>
</organism>
<name>A2F9R0_TRIV3</name>
<sequence>MNTNLPHLVYDNMKVQQLSDITLPESLQPYEDAATFIWSQLDEETEIKLIELIDNKKVSLDFVLKTIYRASTKNPKHVNLLSDLYSKISIRYDSPIIWTPPLVPPENRSKKIYEDDQLFNLVAYDRLEEFKEFISKSPFDVNQTNIDLSLIECACKYGSVDIFRYLLMNGGKIDDTLPKYAVEGGSSEIISLLRQKDCKFGDCIRIAVINHHNDIVDWIITHYDFTALTVAECLM</sequence>
<dbReference type="AlphaFoldDB" id="A2F9R0"/>
<feature type="domain" description="DUF3447" evidence="1">
    <location>
        <begin position="172"/>
        <end position="227"/>
    </location>
</feature>
<keyword evidence="3" id="KW-1185">Reference proteome</keyword>
<dbReference type="PANTHER" id="PTHR24159:SF5">
    <property type="entry name" value="ANK_REP_REGION DOMAIN-CONTAINING PROTEIN"/>
    <property type="match status" value="1"/>
</dbReference>
<proteinExistence type="predicted"/>
<evidence type="ECO:0000259" key="1">
    <source>
        <dbReference type="Pfam" id="PF11929"/>
    </source>
</evidence>
<accession>A2F9R0</accession>
<dbReference type="SMR" id="A2F9R0"/>
<dbReference type="OrthoDB" id="10607379at2759"/>
<dbReference type="EMBL" id="DS113679">
    <property type="protein sequence ID" value="EAX98352.1"/>
    <property type="molecule type" value="Genomic_DNA"/>
</dbReference>
<dbReference type="SUPFAM" id="SSF48403">
    <property type="entry name" value="Ankyrin repeat"/>
    <property type="match status" value="1"/>
</dbReference>
<dbReference type="Pfam" id="PF11929">
    <property type="entry name" value="DUF3447"/>
    <property type="match status" value="1"/>
</dbReference>
<gene>
    <name evidence="2" type="ORF">TVAG_158120</name>
</gene>
<reference evidence="2" key="1">
    <citation type="submission" date="2006-10" db="EMBL/GenBank/DDBJ databases">
        <authorList>
            <person name="Amadeo P."/>
            <person name="Zhao Q."/>
            <person name="Wortman J."/>
            <person name="Fraser-Liggett C."/>
            <person name="Carlton J."/>
        </authorList>
    </citation>
    <scope>NUCLEOTIDE SEQUENCE</scope>
    <source>
        <strain evidence="2">G3</strain>
    </source>
</reference>